<dbReference type="InterPro" id="IPR039421">
    <property type="entry name" value="Type_1_exporter"/>
</dbReference>
<dbReference type="FunFam" id="3.40.50.300:FF:000221">
    <property type="entry name" value="Multidrug ABC transporter ATP-binding protein"/>
    <property type="match status" value="1"/>
</dbReference>
<protein>
    <submittedName>
        <fullName evidence="12">ABC transporter ATP-binding protein</fullName>
    </submittedName>
</protein>
<feature type="domain" description="ABC transporter" evidence="10">
    <location>
        <begin position="383"/>
        <end position="617"/>
    </location>
</feature>
<gene>
    <name evidence="12" type="ORF">GCM10008985_09730</name>
</gene>
<dbReference type="Pfam" id="PF00664">
    <property type="entry name" value="ABC_membrane"/>
    <property type="match status" value="1"/>
</dbReference>
<dbReference type="PROSITE" id="PS50929">
    <property type="entry name" value="ABC_TM1F"/>
    <property type="match status" value="1"/>
</dbReference>
<proteinExistence type="predicted"/>
<evidence type="ECO:0000256" key="3">
    <source>
        <dbReference type="ARBA" id="ARBA00022475"/>
    </source>
</evidence>
<dbReference type="PROSITE" id="PS00211">
    <property type="entry name" value="ABC_TRANSPORTER_1"/>
    <property type="match status" value="1"/>
</dbReference>
<dbReference type="GO" id="GO:0005524">
    <property type="term" value="F:ATP binding"/>
    <property type="evidence" value="ECO:0007669"/>
    <property type="project" value="UniProtKB-KW"/>
</dbReference>
<dbReference type="GO" id="GO:0140359">
    <property type="term" value="F:ABC-type transporter activity"/>
    <property type="evidence" value="ECO:0007669"/>
    <property type="project" value="InterPro"/>
</dbReference>
<evidence type="ECO:0000256" key="9">
    <source>
        <dbReference type="SAM" id="Phobius"/>
    </source>
</evidence>
<evidence type="ECO:0000256" key="6">
    <source>
        <dbReference type="ARBA" id="ARBA00022840"/>
    </source>
</evidence>
<dbReference type="AlphaFoldDB" id="A0AAV3SE92"/>
<keyword evidence="8 9" id="KW-0472">Membrane</keyword>
<keyword evidence="2" id="KW-0813">Transport</keyword>
<feature type="transmembrane region" description="Helical" evidence="9">
    <location>
        <begin position="109"/>
        <end position="130"/>
    </location>
</feature>
<dbReference type="PROSITE" id="PS50893">
    <property type="entry name" value="ABC_TRANSPORTER_2"/>
    <property type="match status" value="1"/>
</dbReference>
<evidence type="ECO:0000256" key="7">
    <source>
        <dbReference type="ARBA" id="ARBA00022989"/>
    </source>
</evidence>
<evidence type="ECO:0000256" key="2">
    <source>
        <dbReference type="ARBA" id="ARBA00022448"/>
    </source>
</evidence>
<keyword evidence="4 9" id="KW-0812">Transmembrane</keyword>
<keyword evidence="3" id="KW-1003">Cell membrane</keyword>
<accession>A0AAV3SE92</accession>
<keyword evidence="6 12" id="KW-0067">ATP-binding</keyword>
<dbReference type="Proteomes" id="UP001500962">
    <property type="component" value="Unassembled WGS sequence"/>
</dbReference>
<evidence type="ECO:0000256" key="1">
    <source>
        <dbReference type="ARBA" id="ARBA00004651"/>
    </source>
</evidence>
<feature type="transmembrane region" description="Helical" evidence="9">
    <location>
        <begin position="295"/>
        <end position="328"/>
    </location>
</feature>
<dbReference type="GO" id="GO:0034040">
    <property type="term" value="F:ATPase-coupled lipid transmembrane transporter activity"/>
    <property type="evidence" value="ECO:0007669"/>
    <property type="project" value="TreeGrafter"/>
</dbReference>
<dbReference type="SMART" id="SM00382">
    <property type="entry name" value="AAA"/>
    <property type="match status" value="1"/>
</dbReference>
<dbReference type="Gene3D" id="1.20.1560.10">
    <property type="entry name" value="ABC transporter type 1, transmembrane domain"/>
    <property type="match status" value="2"/>
</dbReference>
<dbReference type="SUPFAM" id="SSF90123">
    <property type="entry name" value="ABC transporter transmembrane region"/>
    <property type="match status" value="1"/>
</dbReference>
<dbReference type="GO" id="GO:0005886">
    <property type="term" value="C:plasma membrane"/>
    <property type="evidence" value="ECO:0007669"/>
    <property type="project" value="UniProtKB-SubCell"/>
</dbReference>
<evidence type="ECO:0000259" key="10">
    <source>
        <dbReference type="PROSITE" id="PS50893"/>
    </source>
</evidence>
<dbReference type="InterPro" id="IPR017871">
    <property type="entry name" value="ABC_transporter-like_CS"/>
</dbReference>
<dbReference type="InterPro" id="IPR003439">
    <property type="entry name" value="ABC_transporter-like_ATP-bd"/>
</dbReference>
<comment type="caution">
    <text evidence="12">The sequence shown here is derived from an EMBL/GenBank/DDBJ whole genome shotgun (WGS) entry which is preliminary data.</text>
</comment>
<reference evidence="12" key="1">
    <citation type="journal article" date="2014" name="Int. J. Syst. Evol. Microbiol.">
        <title>Complete genome sequence of Corynebacterium casei LMG S-19264T (=DSM 44701T), isolated from a smear-ripened cheese.</title>
        <authorList>
            <consortium name="US DOE Joint Genome Institute (JGI-PGF)"/>
            <person name="Walter F."/>
            <person name="Albersmeier A."/>
            <person name="Kalinowski J."/>
            <person name="Ruckert C."/>
        </authorList>
    </citation>
    <scope>NUCLEOTIDE SEQUENCE</scope>
    <source>
        <strain evidence="12">JCM 12289</strain>
    </source>
</reference>
<feature type="transmembrane region" description="Helical" evidence="9">
    <location>
        <begin position="49"/>
        <end position="75"/>
    </location>
</feature>
<comment type="subcellular location">
    <subcellularLocation>
        <location evidence="1">Cell membrane</location>
        <topology evidence="1">Multi-pass membrane protein</topology>
    </subcellularLocation>
</comment>
<evidence type="ECO:0000259" key="11">
    <source>
        <dbReference type="PROSITE" id="PS50929"/>
    </source>
</evidence>
<dbReference type="InterPro" id="IPR003593">
    <property type="entry name" value="AAA+_ATPase"/>
</dbReference>
<dbReference type="PANTHER" id="PTHR24221">
    <property type="entry name" value="ATP-BINDING CASSETTE SUB-FAMILY B"/>
    <property type="match status" value="1"/>
</dbReference>
<reference evidence="12" key="2">
    <citation type="submission" date="2023-12" db="EMBL/GenBank/DDBJ databases">
        <authorList>
            <person name="Sun Q."/>
            <person name="Inoue M."/>
        </authorList>
    </citation>
    <scope>NUCLEOTIDE SEQUENCE</scope>
    <source>
        <strain evidence="12">JCM 12289</strain>
    </source>
</reference>
<dbReference type="EMBL" id="BAAADN010000018">
    <property type="protein sequence ID" value="GAA0455890.1"/>
    <property type="molecule type" value="Genomic_DNA"/>
</dbReference>
<keyword evidence="5" id="KW-0547">Nucleotide-binding</keyword>
<organism evidence="12 13">
    <name type="scientific">Halococcus dombrowskii</name>
    <dbReference type="NCBI Taxonomy" id="179637"/>
    <lineage>
        <taxon>Archaea</taxon>
        <taxon>Methanobacteriati</taxon>
        <taxon>Methanobacteriota</taxon>
        <taxon>Stenosarchaea group</taxon>
        <taxon>Halobacteria</taxon>
        <taxon>Halobacteriales</taxon>
        <taxon>Halococcaceae</taxon>
        <taxon>Halococcus</taxon>
    </lineage>
</organism>
<dbReference type="PANTHER" id="PTHR24221:SF646">
    <property type="entry name" value="HAEMOLYSIN SECRETION ATP-BINDING PROTEIN"/>
    <property type="match status" value="1"/>
</dbReference>
<dbReference type="Gene3D" id="3.40.50.300">
    <property type="entry name" value="P-loop containing nucleotide triphosphate hydrolases"/>
    <property type="match status" value="1"/>
</dbReference>
<dbReference type="InterPro" id="IPR036640">
    <property type="entry name" value="ABC1_TM_sf"/>
</dbReference>
<keyword evidence="7 9" id="KW-1133">Transmembrane helix</keyword>
<feature type="transmembrane region" description="Helical" evidence="9">
    <location>
        <begin position="192"/>
        <end position="223"/>
    </location>
</feature>
<name>A0AAV3SE92_HALDO</name>
<dbReference type="GO" id="GO:0016887">
    <property type="term" value="F:ATP hydrolysis activity"/>
    <property type="evidence" value="ECO:0007669"/>
    <property type="project" value="InterPro"/>
</dbReference>
<dbReference type="InterPro" id="IPR011527">
    <property type="entry name" value="ABC1_TM_dom"/>
</dbReference>
<dbReference type="Pfam" id="PF00005">
    <property type="entry name" value="ABC_tran"/>
    <property type="match status" value="1"/>
</dbReference>
<evidence type="ECO:0000256" key="4">
    <source>
        <dbReference type="ARBA" id="ARBA00022692"/>
    </source>
</evidence>
<dbReference type="SUPFAM" id="SSF52540">
    <property type="entry name" value="P-loop containing nucleoside triphosphate hydrolases"/>
    <property type="match status" value="1"/>
</dbReference>
<evidence type="ECO:0000313" key="13">
    <source>
        <dbReference type="Proteomes" id="UP001500962"/>
    </source>
</evidence>
<evidence type="ECO:0000313" key="12">
    <source>
        <dbReference type="EMBL" id="GAA0455890.1"/>
    </source>
</evidence>
<feature type="domain" description="ABC transmembrane type-1" evidence="11">
    <location>
        <begin position="53"/>
        <end position="348"/>
    </location>
</feature>
<evidence type="ECO:0000256" key="8">
    <source>
        <dbReference type="ARBA" id="ARBA00023136"/>
    </source>
</evidence>
<sequence>MDGLIPLSRSLFDGNSLLPATMTEDTSENASRTEKRDAILDVIKYNPKIALSVVVLSIFAAVFEGIGLSFILPIIELVQSGGEPAQSGLAGVFAAAYEFLNLPLTLGTAVAGVGLIMAVRYTSSFLVAWFREALRSYYTRDLQVEAFNNALNARVSYFDEEGSDDILNAIITQTYYAGDAINRGIRLIEQSFLALVYILIAFAISPKLTLISGAILGVVTYLLRSVLEPGYDIGDEVADANERRQEAAQAGTQGIRDIRIFGIANELYGDFRDAVEQFTQSRITLRRNEAAIQNFYNMAVAISVFVLIYLSLTFANLALGSLGLFLFAMFRLGPKASTANQLIYQVENNLPHLVRTRAFINELSRQEEPNEASRSAPNSVESIEFEDVWFSYDGDEDVLRGIDFEADEGEFVAFVGQSGAGKSTVVSLLARMYELNDGDIRANGASIQEMDIADWREHIAVVRQDPFIFDDTLRYNLTIANRDASQQEVKRVCEIARVDEFIDDLPNGYDTHVGDKGVRLSGGQKQRVALARALLEDADLLILDEATSDLDSNLEKEVQSAIETMEREYIIVTIAHRLSTVKNADRIYTVENGRISEVGEHSELVDNGGKYAELYAIQARG</sequence>
<dbReference type="InterPro" id="IPR027417">
    <property type="entry name" value="P-loop_NTPase"/>
</dbReference>
<evidence type="ECO:0000256" key="5">
    <source>
        <dbReference type="ARBA" id="ARBA00022741"/>
    </source>
</evidence>